<dbReference type="AlphaFoldDB" id="A0A6C0IMF3"/>
<dbReference type="PANTHER" id="PTHR43584">
    <property type="entry name" value="NUCLEOTIDYL TRANSFERASE"/>
    <property type="match status" value="1"/>
</dbReference>
<dbReference type="InterPro" id="IPR029044">
    <property type="entry name" value="Nucleotide-diphossugar_trans"/>
</dbReference>
<evidence type="ECO:0000313" key="4">
    <source>
        <dbReference type="EMBL" id="QHT94364.1"/>
    </source>
</evidence>
<dbReference type="SUPFAM" id="SSF53448">
    <property type="entry name" value="Nucleotide-diphospho-sugar transferases"/>
    <property type="match status" value="1"/>
</dbReference>
<sequence length="243" mass="27771">MAGGLGKRMKSETPKVLLSVQNRPMIIHVLEKALEISEHYVIVVVGRYETEIRNCIETYMNTSQKHKIHYIKQQEGVTNGEPHSMGTGDALKCCMPFLEEIGQNAKVVVLSGDVPMITTELLEKFSSYENALIVSESRDPTGYGRVFINADGTFTVREHKFCQEHMLFYKYVNVGLYIFSIAFLSKHMNTLQVNSSGEIFLTDLPFQHFMYWRDFSLFTNVNTMDELTQLNHTAVSITDCIFM</sequence>
<protein>
    <recommendedName>
        <fullName evidence="3">MobA-like NTP transferase domain-containing protein</fullName>
    </recommendedName>
</protein>
<dbReference type="EMBL" id="MN740219">
    <property type="protein sequence ID" value="QHT94364.1"/>
    <property type="molecule type" value="Genomic_DNA"/>
</dbReference>
<dbReference type="InterPro" id="IPR050065">
    <property type="entry name" value="GlmU-like"/>
</dbReference>
<proteinExistence type="predicted"/>
<dbReference type="InterPro" id="IPR025877">
    <property type="entry name" value="MobA-like_NTP_Trfase"/>
</dbReference>
<keyword evidence="1" id="KW-0808">Transferase</keyword>
<dbReference type="PANTHER" id="PTHR43584:SF8">
    <property type="entry name" value="N-ACETYLMURAMATE ALPHA-1-PHOSPHATE URIDYLYLTRANSFERASE"/>
    <property type="match status" value="1"/>
</dbReference>
<dbReference type="Pfam" id="PF12804">
    <property type="entry name" value="NTP_transf_3"/>
    <property type="match status" value="1"/>
</dbReference>
<keyword evidence="2" id="KW-0548">Nucleotidyltransferase</keyword>
<feature type="domain" description="MobA-like NTP transferase" evidence="3">
    <location>
        <begin position="1"/>
        <end position="127"/>
    </location>
</feature>
<evidence type="ECO:0000256" key="2">
    <source>
        <dbReference type="ARBA" id="ARBA00022695"/>
    </source>
</evidence>
<evidence type="ECO:0000259" key="3">
    <source>
        <dbReference type="Pfam" id="PF12804"/>
    </source>
</evidence>
<evidence type="ECO:0000256" key="1">
    <source>
        <dbReference type="ARBA" id="ARBA00022679"/>
    </source>
</evidence>
<name>A0A6C0IMF3_9ZZZZ</name>
<reference evidence="4" key="1">
    <citation type="journal article" date="2020" name="Nature">
        <title>Giant virus diversity and host interactions through global metagenomics.</title>
        <authorList>
            <person name="Schulz F."/>
            <person name="Roux S."/>
            <person name="Paez-Espino D."/>
            <person name="Jungbluth S."/>
            <person name="Walsh D.A."/>
            <person name="Denef V.J."/>
            <person name="McMahon K.D."/>
            <person name="Konstantinidis K.T."/>
            <person name="Eloe-Fadrosh E.A."/>
            <person name="Kyrpides N.C."/>
            <person name="Woyke T."/>
        </authorList>
    </citation>
    <scope>NUCLEOTIDE SEQUENCE</scope>
    <source>
        <strain evidence="4">GVMAG-M-3300024258-28</strain>
    </source>
</reference>
<dbReference type="GO" id="GO:0016779">
    <property type="term" value="F:nucleotidyltransferase activity"/>
    <property type="evidence" value="ECO:0007669"/>
    <property type="project" value="UniProtKB-KW"/>
</dbReference>
<accession>A0A6C0IMF3</accession>
<organism evidence="4">
    <name type="scientific">viral metagenome</name>
    <dbReference type="NCBI Taxonomy" id="1070528"/>
    <lineage>
        <taxon>unclassified sequences</taxon>
        <taxon>metagenomes</taxon>
        <taxon>organismal metagenomes</taxon>
    </lineage>
</organism>
<dbReference type="Gene3D" id="3.90.550.10">
    <property type="entry name" value="Spore Coat Polysaccharide Biosynthesis Protein SpsA, Chain A"/>
    <property type="match status" value="1"/>
</dbReference>